<dbReference type="InterPro" id="IPR036582">
    <property type="entry name" value="Mao_N_sf"/>
</dbReference>
<evidence type="ECO:0000259" key="2">
    <source>
        <dbReference type="SMART" id="SM00849"/>
    </source>
</evidence>
<dbReference type="EMBL" id="CP048649">
    <property type="protein sequence ID" value="QIB68535.1"/>
    <property type="molecule type" value="Genomic_DNA"/>
</dbReference>
<proteinExistence type="predicted"/>
<dbReference type="InterPro" id="IPR035681">
    <property type="entry name" value="ComA-like_MBL"/>
</dbReference>
<dbReference type="AlphaFoldDB" id="A0A858BTX0"/>
<organism evidence="3 4">
    <name type="scientific">Aminipila butyrica</name>
    <dbReference type="NCBI Taxonomy" id="433296"/>
    <lineage>
        <taxon>Bacteria</taxon>
        <taxon>Bacillati</taxon>
        <taxon>Bacillota</taxon>
        <taxon>Clostridia</taxon>
        <taxon>Peptostreptococcales</taxon>
        <taxon>Anaerovoracaceae</taxon>
        <taxon>Aminipila</taxon>
    </lineage>
</organism>
<feature type="domain" description="Metallo-beta-lactamase" evidence="2">
    <location>
        <begin position="171"/>
        <end position="372"/>
    </location>
</feature>
<dbReference type="RefSeq" id="WP_163065398.1">
    <property type="nucleotide sequence ID" value="NZ_CP048649.1"/>
</dbReference>
<dbReference type="SMART" id="SM00849">
    <property type="entry name" value="Lactamase_B"/>
    <property type="match status" value="1"/>
</dbReference>
<keyword evidence="4" id="KW-1185">Reference proteome</keyword>
<dbReference type="InterPro" id="IPR001279">
    <property type="entry name" value="Metallo-B-lactamas"/>
</dbReference>
<dbReference type="InterPro" id="IPR052159">
    <property type="entry name" value="Competence_DNA_uptake"/>
</dbReference>
<name>A0A858BTX0_9FIRM</name>
<dbReference type="Gene3D" id="3.60.15.10">
    <property type="entry name" value="Ribonuclease Z/Hydroxyacylglutathione hydrolase-like"/>
    <property type="match status" value="1"/>
</dbReference>
<protein>
    <submittedName>
        <fullName evidence="3">MBL fold metallo-hydrolase</fullName>
    </submittedName>
</protein>
<dbReference type="InterPro" id="IPR036866">
    <property type="entry name" value="RibonucZ/Hydroxyglut_hydro"/>
</dbReference>
<dbReference type="SUPFAM" id="SSF56281">
    <property type="entry name" value="Metallo-hydrolase/oxidoreductase"/>
    <property type="match status" value="1"/>
</dbReference>
<feature type="chain" id="PRO_5032310539" evidence="1">
    <location>
        <begin position="26"/>
        <end position="437"/>
    </location>
</feature>
<dbReference type="Proteomes" id="UP000466848">
    <property type="component" value="Chromosome"/>
</dbReference>
<evidence type="ECO:0000313" key="4">
    <source>
        <dbReference type="Proteomes" id="UP000466848"/>
    </source>
</evidence>
<gene>
    <name evidence="3" type="ORF">Ami103574_04015</name>
</gene>
<dbReference type="Pfam" id="PF00753">
    <property type="entry name" value="Lactamase_B"/>
    <property type="match status" value="1"/>
</dbReference>
<dbReference type="PANTHER" id="PTHR30619:SF1">
    <property type="entry name" value="RECOMBINATION PROTEIN 2"/>
    <property type="match status" value="1"/>
</dbReference>
<keyword evidence="3" id="KW-0378">Hydrolase</keyword>
<dbReference type="CDD" id="cd07731">
    <property type="entry name" value="ComA-like_MBL-fold"/>
    <property type="match status" value="1"/>
</dbReference>
<dbReference type="Pfam" id="PF07833">
    <property type="entry name" value="Cu_amine_oxidN1"/>
    <property type="match status" value="1"/>
</dbReference>
<dbReference type="KEGG" id="abut:Ami103574_04015"/>
<feature type="signal peptide" evidence="1">
    <location>
        <begin position="1"/>
        <end position="25"/>
    </location>
</feature>
<accession>A0A858BTX0</accession>
<sequence length="437" mass="47457">MKSFRTMCIAIVMALSIAWAVPVNAAERVTGADVLSVETAREADSHSIQVDVDGNFVAFTAETGYPYVDERQRTLVPLRAAMEALGCQVSWESANATARLEKDGIQVSVPVGESYIRKGDMDLFMDTKSVLENGRVYLPIRAVAEAFGAEVQWNQETKTVLITPVDSKHQTISIHFIDVGHGDAILIDDGTYEVLIDAGTTSSGGIVSDYIRPYVDGSIDLLIATHGHQDHVGGIPRILEDYQADRIIESGSSVNTPEWKAYKAALEQEPDCQVGVVEDEIIELPEGAELRIIKPPGGQALENNNSIAALLTYQGVSTLFTGDSQSEEEEFLAQQVGKVDVFKGGHHGSYNANSSLLLEKIRPQYIVISAGKGVGYTHPHASALKRMFSVGATVYGTFKSGTIIMKTDGRSYSFETAAKPLIPLEIKDAGTYQKNIW</sequence>
<evidence type="ECO:0000256" key="1">
    <source>
        <dbReference type="SAM" id="SignalP"/>
    </source>
</evidence>
<dbReference type="GO" id="GO:0016787">
    <property type="term" value="F:hydrolase activity"/>
    <property type="evidence" value="ECO:0007669"/>
    <property type="project" value="UniProtKB-KW"/>
</dbReference>
<reference evidence="3 4" key="1">
    <citation type="submission" date="2020-02" db="EMBL/GenBank/DDBJ databases">
        <authorList>
            <person name="Kim Y.B."/>
            <person name="Roh S.W."/>
        </authorList>
    </citation>
    <scope>NUCLEOTIDE SEQUENCE [LARGE SCALE GENOMIC DNA]</scope>
    <source>
        <strain evidence="3 4">DSM 103574</strain>
    </source>
</reference>
<keyword evidence="1" id="KW-0732">Signal</keyword>
<evidence type="ECO:0000313" key="3">
    <source>
        <dbReference type="EMBL" id="QIB68535.1"/>
    </source>
</evidence>
<dbReference type="InterPro" id="IPR012854">
    <property type="entry name" value="Cu_amine_oxidase-like_N"/>
</dbReference>
<dbReference type="PANTHER" id="PTHR30619">
    <property type="entry name" value="DNA INTERNALIZATION/COMPETENCE PROTEIN COMEC/REC2"/>
    <property type="match status" value="1"/>
</dbReference>
<dbReference type="SUPFAM" id="SSF55383">
    <property type="entry name" value="Copper amine oxidase, domain N"/>
    <property type="match status" value="1"/>
</dbReference>
<dbReference type="Gene3D" id="3.30.457.10">
    <property type="entry name" value="Copper amine oxidase-like, N-terminal domain"/>
    <property type="match status" value="1"/>
</dbReference>